<dbReference type="SMART" id="SM00382">
    <property type="entry name" value="AAA"/>
    <property type="match status" value="2"/>
</dbReference>
<dbReference type="Gene3D" id="3.40.50.300">
    <property type="entry name" value="P-loop containing nucleotide triphosphate hydrolases"/>
    <property type="match status" value="2"/>
</dbReference>
<dbReference type="Gene3D" id="1.20.1560.10">
    <property type="entry name" value="ABC transporter type 1, transmembrane domain"/>
    <property type="match status" value="2"/>
</dbReference>
<dbReference type="SUPFAM" id="SSF90123">
    <property type="entry name" value="ABC transporter transmembrane region"/>
    <property type="match status" value="2"/>
</dbReference>
<feature type="transmembrane region" description="Helical" evidence="12">
    <location>
        <begin position="65"/>
        <end position="88"/>
    </location>
</feature>
<feature type="transmembrane region" description="Helical" evidence="12">
    <location>
        <begin position="134"/>
        <end position="152"/>
    </location>
</feature>
<evidence type="ECO:0000256" key="12">
    <source>
        <dbReference type="SAM" id="Phobius"/>
    </source>
</evidence>
<feature type="transmembrane region" description="Helical" evidence="12">
    <location>
        <begin position="272"/>
        <end position="296"/>
    </location>
</feature>
<feature type="compositionally biased region" description="Basic and acidic residues" evidence="11">
    <location>
        <begin position="368"/>
        <end position="381"/>
    </location>
</feature>
<evidence type="ECO:0000256" key="8">
    <source>
        <dbReference type="ARBA" id="ARBA00022989"/>
    </source>
</evidence>
<proteinExistence type="inferred from homology"/>
<dbReference type="SUPFAM" id="SSF52540">
    <property type="entry name" value="P-loop containing nucleoside triphosphate hydrolases"/>
    <property type="match status" value="2"/>
</dbReference>
<keyword evidence="5" id="KW-0677">Repeat</keyword>
<dbReference type="InterPro" id="IPR050173">
    <property type="entry name" value="ABC_transporter_C-like"/>
</dbReference>
<protein>
    <submittedName>
        <fullName evidence="15">ABC bile acid transporter</fullName>
    </submittedName>
</protein>
<feature type="transmembrane region" description="Helical" evidence="12">
    <location>
        <begin position="1074"/>
        <end position="1097"/>
    </location>
</feature>
<evidence type="ECO:0000256" key="7">
    <source>
        <dbReference type="ARBA" id="ARBA00022840"/>
    </source>
</evidence>
<keyword evidence="9 12" id="KW-0472">Membrane</keyword>
<feature type="domain" description="ABC transmembrane type-1" evidence="14">
    <location>
        <begin position="273"/>
        <end position="570"/>
    </location>
</feature>
<feature type="transmembrane region" description="Helical" evidence="12">
    <location>
        <begin position="1195"/>
        <end position="1214"/>
    </location>
</feature>
<feature type="region of interest" description="Disordered" evidence="11">
    <location>
        <begin position="1372"/>
        <end position="1397"/>
    </location>
</feature>
<evidence type="ECO:0000256" key="4">
    <source>
        <dbReference type="ARBA" id="ARBA00022692"/>
    </source>
</evidence>
<feature type="transmembrane region" description="Helical" evidence="12">
    <location>
        <begin position="94"/>
        <end position="113"/>
    </location>
</feature>
<dbReference type="CDD" id="cd18596">
    <property type="entry name" value="ABC_6TM_VMR1_D1_like"/>
    <property type="match status" value="1"/>
</dbReference>
<keyword evidence="8 12" id="KW-1133">Transmembrane helix</keyword>
<keyword evidence="7" id="KW-0067">ATP-binding</keyword>
<evidence type="ECO:0000256" key="9">
    <source>
        <dbReference type="ARBA" id="ARBA00023136"/>
    </source>
</evidence>
<feature type="transmembrane region" description="Helical" evidence="12">
    <location>
        <begin position="158"/>
        <end position="181"/>
    </location>
</feature>
<feature type="transmembrane region" description="Helical" evidence="12">
    <location>
        <begin position="6"/>
        <end position="26"/>
    </location>
</feature>
<keyword evidence="3" id="KW-0813">Transport</keyword>
<dbReference type="OrthoDB" id="6500128at2759"/>
<dbReference type="GO" id="GO:0005524">
    <property type="term" value="F:ATP binding"/>
    <property type="evidence" value="ECO:0007669"/>
    <property type="project" value="UniProtKB-KW"/>
</dbReference>
<feature type="transmembrane region" description="Helical" evidence="12">
    <location>
        <begin position="901"/>
        <end position="920"/>
    </location>
</feature>
<dbReference type="PROSITE" id="PS00211">
    <property type="entry name" value="ABC_TRANSPORTER_1"/>
    <property type="match status" value="1"/>
</dbReference>
<dbReference type="GO" id="GO:0016020">
    <property type="term" value="C:membrane"/>
    <property type="evidence" value="ECO:0007669"/>
    <property type="project" value="UniProtKB-SubCell"/>
</dbReference>
<dbReference type="InterPro" id="IPR003439">
    <property type="entry name" value="ABC_transporter-like_ATP-bd"/>
</dbReference>
<feature type="transmembrane region" description="Helical" evidence="12">
    <location>
        <begin position="308"/>
        <end position="326"/>
    </location>
</feature>
<evidence type="ECO:0000256" key="10">
    <source>
        <dbReference type="ARBA" id="ARBA00023180"/>
    </source>
</evidence>
<feature type="domain" description="ABC transporter" evidence="13">
    <location>
        <begin position="599"/>
        <end position="855"/>
    </location>
</feature>
<dbReference type="PROSITE" id="PS50929">
    <property type="entry name" value="ABC_TM1F"/>
    <property type="match status" value="2"/>
</dbReference>
<dbReference type="PROSITE" id="PS50893">
    <property type="entry name" value="ABC_TRANSPORTER_2"/>
    <property type="match status" value="2"/>
</dbReference>
<dbReference type="InterPro" id="IPR003593">
    <property type="entry name" value="AAA+_ATPase"/>
</dbReference>
<comment type="subcellular location">
    <subcellularLocation>
        <location evidence="1">Membrane</location>
        <topology evidence="1">Multi-pass membrane protein</topology>
    </subcellularLocation>
</comment>
<evidence type="ECO:0000259" key="14">
    <source>
        <dbReference type="PROSITE" id="PS50929"/>
    </source>
</evidence>
<feature type="compositionally biased region" description="Polar residues" evidence="11">
    <location>
        <begin position="1388"/>
        <end position="1397"/>
    </location>
</feature>
<evidence type="ECO:0000313" key="16">
    <source>
        <dbReference type="Proteomes" id="UP000246702"/>
    </source>
</evidence>
<comment type="similarity">
    <text evidence="2">Belongs to the ABC transporter superfamily. ABCC family. Conjugate transporter (TC 3.A.1.208) subfamily.</text>
</comment>
<keyword evidence="6" id="KW-0547">Nucleotide-binding</keyword>
<feature type="transmembrane region" description="Helical" evidence="12">
    <location>
        <begin position="420"/>
        <end position="443"/>
    </location>
</feature>
<dbReference type="STRING" id="1450535.A0A317W462"/>
<feature type="domain" description="ABC transporter" evidence="13">
    <location>
        <begin position="1258"/>
        <end position="1517"/>
    </location>
</feature>
<evidence type="ECO:0000256" key="11">
    <source>
        <dbReference type="SAM" id="MobiDB-lite"/>
    </source>
</evidence>
<dbReference type="EMBL" id="MSFK01000021">
    <property type="protein sequence ID" value="PWY80805.1"/>
    <property type="molecule type" value="Genomic_DNA"/>
</dbReference>
<dbReference type="CDD" id="cd18604">
    <property type="entry name" value="ABC_6TM_VMR1_D2_like"/>
    <property type="match status" value="1"/>
</dbReference>
<dbReference type="RefSeq" id="XP_025465407.1">
    <property type="nucleotide sequence ID" value="XM_025609287.1"/>
</dbReference>
<dbReference type="Proteomes" id="UP000246702">
    <property type="component" value="Unassembled WGS sequence"/>
</dbReference>
<dbReference type="GO" id="GO:0140359">
    <property type="term" value="F:ABC-type transporter activity"/>
    <property type="evidence" value="ECO:0007669"/>
    <property type="project" value="InterPro"/>
</dbReference>
<dbReference type="Pfam" id="PF00664">
    <property type="entry name" value="ABC_membrane"/>
    <property type="match status" value="2"/>
</dbReference>
<dbReference type="FunFam" id="3.40.50.300:FF:000825">
    <property type="entry name" value="ABC bile acid transporter"/>
    <property type="match status" value="1"/>
</dbReference>
<evidence type="ECO:0000259" key="13">
    <source>
        <dbReference type="PROSITE" id="PS50893"/>
    </source>
</evidence>
<evidence type="ECO:0000256" key="3">
    <source>
        <dbReference type="ARBA" id="ARBA00022448"/>
    </source>
</evidence>
<name>A0A317W462_9EURO</name>
<dbReference type="PANTHER" id="PTHR24223">
    <property type="entry name" value="ATP-BINDING CASSETTE SUB-FAMILY C"/>
    <property type="match status" value="1"/>
</dbReference>
<dbReference type="InterPro" id="IPR027417">
    <property type="entry name" value="P-loop_NTPase"/>
</dbReference>
<evidence type="ECO:0000256" key="2">
    <source>
        <dbReference type="ARBA" id="ARBA00009726"/>
    </source>
</evidence>
<comment type="caution">
    <text evidence="15">The sequence shown here is derived from an EMBL/GenBank/DDBJ whole genome shotgun (WGS) entry which is preliminary data.</text>
</comment>
<keyword evidence="4 12" id="KW-0812">Transmembrane</keyword>
<accession>A0A317W462</accession>
<dbReference type="CDD" id="cd03250">
    <property type="entry name" value="ABCC_MRP_domain1"/>
    <property type="match status" value="1"/>
</dbReference>
<gene>
    <name evidence="15" type="ORF">BO94DRAFT_496331</name>
</gene>
<dbReference type="FunFam" id="3.40.50.300:FF:000610">
    <property type="entry name" value="Multidrug resistance-associated ABC transporter"/>
    <property type="match status" value="1"/>
</dbReference>
<dbReference type="PANTHER" id="PTHR24223:SF456">
    <property type="entry name" value="MULTIDRUG RESISTANCE-ASSOCIATED PROTEIN LETHAL(2)03659"/>
    <property type="match status" value="1"/>
</dbReference>
<reference evidence="15 16" key="1">
    <citation type="submission" date="2016-12" db="EMBL/GenBank/DDBJ databases">
        <title>The genomes of Aspergillus section Nigri reveals drivers in fungal speciation.</title>
        <authorList>
            <consortium name="DOE Joint Genome Institute"/>
            <person name="Vesth T.C."/>
            <person name="Nybo J."/>
            <person name="Theobald S."/>
            <person name="Brandl J."/>
            <person name="Frisvad J.C."/>
            <person name="Nielsen K.F."/>
            <person name="Lyhne E.K."/>
            <person name="Kogle M.E."/>
            <person name="Kuo A."/>
            <person name="Riley R."/>
            <person name="Clum A."/>
            <person name="Nolan M."/>
            <person name="Lipzen A."/>
            <person name="Salamov A."/>
            <person name="Henrissat B."/>
            <person name="Wiebenga A."/>
            <person name="De Vries R.P."/>
            <person name="Grigoriev I.V."/>
            <person name="Mortensen U.H."/>
            <person name="Andersen M.R."/>
            <person name="Baker S.E."/>
        </authorList>
    </citation>
    <scope>NUCLEOTIDE SEQUENCE [LARGE SCALE GENOMIC DNA]</scope>
    <source>
        <strain evidence="15 16">CBS 115572</strain>
    </source>
</reference>
<sequence>MDVSIAPGEAAVVLFVLIFLGTLLPARRLLQTRWKTTALEDIRHEDEDGVATKDSMAQFSNKGPFIVLFLFALCGLGLSFANLVIASVNAHGENVAMGIWLLPPAWLLLLVQLTDTIRETLPVTRFDSALWKQVTTVLIAGIAFDALASEYAHGGSQIAITVLLGLQLPTVLVLLGAVWCLKRRPTVFTPDGKEIDQEMTVSLWNRFTFQWLPGLLASGAKDGLEYEDFPAMNRAVRSKEATDDFNAIALSNTLPLWIRIAWHFRTQLLRQWIAILVSNFFDVAPTFAILQLLQYLETRDSSDVFDPAAWKYVLTIGLATVASTLVDSRIMWWEKGYIVDALRSTLTGLVYHKLLKKKISADPPNENEAEKKEPDHDGPSKSEEDIINMFAVDCNQIAMFASESSQYVNIVGKMLVTVTFLWLLIGWQSLCAGLLGIAVLFPINEALARRYGKKQKALMAIRDKRTTMTTEALHGIRQIKFSAAEAQWTEKLEAVREEELAVLWSSRVDNIYMTIGAEFSPIVLTALSLATYSYVHGSLLSSVAFTAISLFRQLEGIVAQIPYLMVAGITAKVSSDRIDKFLRSPERSENTHPGEAVSFHSASVSFPSDAPDAPTDRFMLRNLNLAFPNHALSVISGPTGSGKSLLLAAILGEVEVLDGYVHVPRDPSPQERFDSKATAGNWILPTAIAFVSQTPWIENATIKNNILFGLPFDPIRYGKVVEACALTADLALFEDGDETEVGVQGVSLSGGQKWRVSLARAIYSRAGILIMDDVFSALDAHVGKHVYENAVMGELAEGRTRILATHHVSLCLPGAKYAVSLSADGTLKHAGAVDQLEADGELDSIKEPEEREILIEEEEEIIPTAPVTKAPPKKLIEDEKRATGRVATSVYAGYLKATGGWPFWIVLFLIFTLAQALNLGRTYWVRIWANSYGDTEGLSHYAMCPHRSTAQISLAGYSTQTVCSTSSGSLPIDINHRSIWFYLGMYCLISTVSVVVAVGRLFNLYTGSVRASRTIFKATLHNVFLAPLRWFDTVPTGRILNRFTGDFTSLDSNLSEVVYYFSSAVWELLGSMTAAVFISPFMALVAPPLVVICALIGRRYIGAARNVKRLESNSKSPVISHFAASLSGLSTIRAFSKSEEFTQRMYKLIDTYVACTWYSGLLGSWLALWVGVTASLFPAAIAAFVILTPGTDASLAGFALSFSITFHFMTSWAIHMTARVELYMNATERIFEYRDLQVESRDGDSVRASWPETGRIEVDELEVGYAEGLPSILKGLTFTAEPNQRIGVVGRTGAGKSTLSLALFRFLHTRRGSVIIDGVDISKIRLHDLRTRLAIIPQDPVLFSGTIRSNLDPLNQYSDLEIREALMRVHLTPSGSDTPLPKPDQVDSGASSTIAGSEESGNANIFLSLSSPITAGGSNLSQGQKQLLCLARAILSRPKILILDEATSAVDMATDILIQRSIREAFTNTTLLVIAHRLSTVADFDRILVMKDGVAAEFGTPGELVETEGGIFQDMVNKSGEQEELRRMMLE</sequence>
<dbReference type="CDD" id="cd03244">
    <property type="entry name" value="ABCC_MRP_domain2"/>
    <property type="match status" value="1"/>
</dbReference>
<dbReference type="Pfam" id="PF00005">
    <property type="entry name" value="ABC_tran"/>
    <property type="match status" value="2"/>
</dbReference>
<evidence type="ECO:0000313" key="15">
    <source>
        <dbReference type="EMBL" id="PWY80805.1"/>
    </source>
</evidence>
<feature type="domain" description="ABC transmembrane type-1" evidence="14">
    <location>
        <begin position="905"/>
        <end position="1222"/>
    </location>
</feature>
<keyword evidence="10" id="KW-0325">Glycoprotein</keyword>
<dbReference type="GeneID" id="37111430"/>
<dbReference type="InterPro" id="IPR011527">
    <property type="entry name" value="ABC1_TM_dom"/>
</dbReference>
<dbReference type="InterPro" id="IPR036640">
    <property type="entry name" value="ABC1_TM_sf"/>
</dbReference>
<feature type="transmembrane region" description="Helical" evidence="12">
    <location>
        <begin position="1118"/>
        <end position="1136"/>
    </location>
</feature>
<feature type="transmembrane region" description="Helical" evidence="12">
    <location>
        <begin position="1166"/>
        <end position="1188"/>
    </location>
</feature>
<dbReference type="GO" id="GO:0016887">
    <property type="term" value="F:ATP hydrolysis activity"/>
    <property type="evidence" value="ECO:0007669"/>
    <property type="project" value="InterPro"/>
</dbReference>
<keyword evidence="16" id="KW-1185">Reference proteome</keyword>
<organism evidence="15 16">
    <name type="scientific">Aspergillus sclerotioniger CBS 115572</name>
    <dbReference type="NCBI Taxonomy" id="1450535"/>
    <lineage>
        <taxon>Eukaryota</taxon>
        <taxon>Fungi</taxon>
        <taxon>Dikarya</taxon>
        <taxon>Ascomycota</taxon>
        <taxon>Pezizomycotina</taxon>
        <taxon>Eurotiomycetes</taxon>
        <taxon>Eurotiomycetidae</taxon>
        <taxon>Eurotiales</taxon>
        <taxon>Aspergillaceae</taxon>
        <taxon>Aspergillus</taxon>
        <taxon>Aspergillus subgen. Circumdati</taxon>
    </lineage>
</organism>
<evidence type="ECO:0000256" key="5">
    <source>
        <dbReference type="ARBA" id="ARBA00022737"/>
    </source>
</evidence>
<evidence type="ECO:0000256" key="1">
    <source>
        <dbReference type="ARBA" id="ARBA00004141"/>
    </source>
</evidence>
<feature type="region of interest" description="Disordered" evidence="11">
    <location>
        <begin position="362"/>
        <end position="381"/>
    </location>
</feature>
<evidence type="ECO:0000256" key="6">
    <source>
        <dbReference type="ARBA" id="ARBA00022741"/>
    </source>
</evidence>
<feature type="transmembrane region" description="Helical" evidence="12">
    <location>
        <begin position="979"/>
        <end position="1002"/>
    </location>
</feature>
<dbReference type="InterPro" id="IPR017871">
    <property type="entry name" value="ABC_transporter-like_CS"/>
</dbReference>